<dbReference type="Pfam" id="PF14224">
    <property type="entry name" value="DUF4331"/>
    <property type="match status" value="2"/>
</dbReference>
<comment type="caution">
    <text evidence="1">The sequence shown here is derived from an EMBL/GenBank/DDBJ whole genome shotgun (WGS) entry which is preliminary data.</text>
</comment>
<keyword evidence="2" id="KW-1185">Reference proteome</keyword>
<dbReference type="RefSeq" id="WP_272089484.1">
    <property type="nucleotide sequence ID" value="NZ_JAQNDL010000003.1"/>
</dbReference>
<accession>A0ABT5E549</accession>
<dbReference type="EMBL" id="JAQNDL010000003">
    <property type="protein sequence ID" value="MDC0720979.1"/>
    <property type="molecule type" value="Genomic_DNA"/>
</dbReference>
<evidence type="ECO:0000313" key="1">
    <source>
        <dbReference type="EMBL" id="MDC0720979.1"/>
    </source>
</evidence>
<proteinExistence type="predicted"/>
<reference evidence="1 2" key="1">
    <citation type="submission" date="2022-11" db="EMBL/GenBank/DDBJ databases">
        <title>Minimal conservation of predation-associated metabolite biosynthetic gene clusters underscores biosynthetic potential of Myxococcota including descriptions for ten novel species: Archangium lansinium sp. nov., Myxococcus landrumus sp. nov., Nannocystis bai.</title>
        <authorList>
            <person name="Ahearne A."/>
            <person name="Stevens C."/>
            <person name="Dowd S."/>
        </authorList>
    </citation>
    <scope>NUCLEOTIDE SEQUENCE [LARGE SCALE GENOMIC DNA]</scope>
    <source>
        <strain evidence="1 2">BB15-2</strain>
    </source>
</reference>
<gene>
    <name evidence="1" type="ORF">POL25_29000</name>
</gene>
<name>A0ABT5E549_9BACT</name>
<protein>
    <submittedName>
        <fullName evidence="1">DUF4331 family protein</fullName>
    </submittedName>
</protein>
<dbReference type="Proteomes" id="UP001221686">
    <property type="component" value="Unassembled WGS sequence"/>
</dbReference>
<dbReference type="InterPro" id="IPR025566">
    <property type="entry name" value="DUF4331"/>
</dbReference>
<evidence type="ECO:0000313" key="2">
    <source>
        <dbReference type="Proteomes" id="UP001221686"/>
    </source>
</evidence>
<organism evidence="1 2">
    <name type="scientific">Nannocystis bainbridge</name>
    <dbReference type="NCBI Taxonomy" id="2995303"/>
    <lineage>
        <taxon>Bacteria</taxon>
        <taxon>Pseudomonadati</taxon>
        <taxon>Myxococcota</taxon>
        <taxon>Polyangia</taxon>
        <taxon>Nannocystales</taxon>
        <taxon>Nannocystaceae</taxon>
        <taxon>Nannocystis</taxon>
    </lineage>
</organism>
<sequence length="199" mass="21333">MAAICGGSWWTSDVRASDHDEAPLVKADGAQDITDVYVFESGPNKTTIIVCWAGFNDSLDKPTKSGVYDGNALYTIHVDNDGDNESDLKLYWRFGTNAKDEIGIQWSGIPGADPAVAGPVETVFDAGTFARVWAGHADDPFFFDAQGYLEGLDTQTVSFMSNRDFLAGLNVTAAAIEIDTDVLTGGNPIQVWATSARKG</sequence>